<evidence type="ECO:0000259" key="6">
    <source>
        <dbReference type="PROSITE" id="PS50303"/>
    </source>
</evidence>
<sequence>MATENPVRMLSSGGGMRAGIGGRVGLGDGLRGGASILGGGGGGAHHHHHHSSSLMTQEGEAELGLLLNRRTRLELSEKKKGVVVPPQRSGSAPPSVEGSFAAMGGLFSYLSKNPKSRSGGARGVSKAQSGEGGGDFVVLDAEQQQRSDPAYLIYYYNNINLNPRLPPPLISWENYRLAQRLQSGLGAPHPKSLVDLIQDDFPQTPSPVYQLSRSSSRAANEESGDATPTPDMQLTHLQDVLLTSVTPAELNAMVAAGLGSHSLTPIPGVASIHGQSSGLAAPVPRTASLDFPVSSSTQSASPGLATIGSVSGRSGGTMNLTSAEARGVALNRAASGSTAEFVSAFHGSMASSGSVVDLTASLQGMSMSVLLEATAAMEDQELLQLQQEQEQQLHLQQHHQQQQQQQCVQIAAQGQAAQAVQLQALAYNQALQQQQQQQQQQQRLSSGIDSGYRGQVEFSVPGLTSQQAQAAALRPALHAGATTSNMYVAATAAMNMAGNPFYPTLNSTAVYASHYGISGYPVNPAVLTPIMAGYPPPVAFDAAIAAAVAASMGVQAGVPGSPAQGAVDMQHLSKFAEQAGSGFSPQLHDPIYLQQYMQCATDEAHTLNDPGLFRIYSMGGGHMDLMELQKSQLGAMLGYTGEQKSQYARTGPIGVPIASNKSGSVSPAYYGSPPGVGMVMPYNNSPLTSPLLPGSPVGAGSLSTRRDDRSLHLSSGTSRSSAAAAGTSYSGWQSQRSPEKTVENQGSTLREEYKNSKTRHFELSDITGHVVEFSADQHGSRFIQQKLETASPDEKGMVFQEVLPHALTLMTDVFGNYVIQKFFEHGTSQQRHDLASQLVGHVLVLSLQMYGCQVIQKPEAHPQIVKFHSADSQILGHALELSNLECHDTCLILVFAFKFGARITSLFVGFCGILHQALEVVDVVQQTQLVSELDGHVMCGVRDQNGNHVIQKCIECVPPDRIQCIISAFYNQVVVLSTHPYGC</sequence>
<feature type="region of interest" description="Disordered" evidence="5">
    <location>
        <begin position="204"/>
        <end position="231"/>
    </location>
</feature>
<dbReference type="InterPro" id="IPR012940">
    <property type="entry name" value="NABP"/>
</dbReference>
<dbReference type="EMBL" id="OZ019901">
    <property type="protein sequence ID" value="CAK9237061.1"/>
    <property type="molecule type" value="Genomic_DNA"/>
</dbReference>
<evidence type="ECO:0000256" key="3">
    <source>
        <dbReference type="PROSITE-ProRule" id="PRU00317"/>
    </source>
</evidence>
<feature type="region of interest" description="Disordered" evidence="5">
    <location>
        <begin position="691"/>
        <end position="755"/>
    </location>
</feature>
<dbReference type="InterPro" id="IPR011989">
    <property type="entry name" value="ARM-like"/>
</dbReference>
<dbReference type="Pfam" id="PF07990">
    <property type="entry name" value="NABP"/>
    <property type="match status" value="1"/>
</dbReference>
<reference evidence="7" key="1">
    <citation type="submission" date="2024-02" db="EMBL/GenBank/DDBJ databases">
        <authorList>
            <consortium name="ELIXIR-Norway"/>
            <consortium name="Elixir Norway"/>
        </authorList>
    </citation>
    <scope>NUCLEOTIDE SEQUENCE</scope>
</reference>
<dbReference type="PROSITE" id="PS50302">
    <property type="entry name" value="PUM"/>
    <property type="match status" value="3"/>
</dbReference>
<proteinExistence type="predicted"/>
<evidence type="ECO:0000256" key="2">
    <source>
        <dbReference type="ARBA" id="ARBA00022845"/>
    </source>
</evidence>
<dbReference type="PROSITE" id="PS50303">
    <property type="entry name" value="PUM_HD"/>
    <property type="match status" value="1"/>
</dbReference>
<keyword evidence="2" id="KW-0810">Translation regulation</keyword>
<feature type="domain" description="PUM-HD" evidence="6">
    <location>
        <begin position="744"/>
        <end position="983"/>
    </location>
</feature>
<feature type="coiled-coil region" evidence="4">
    <location>
        <begin position="385"/>
        <end position="437"/>
    </location>
</feature>
<feature type="repeat" description="Pumilio" evidence="3">
    <location>
        <begin position="801"/>
        <end position="836"/>
    </location>
</feature>
<dbReference type="InterPro" id="IPR016024">
    <property type="entry name" value="ARM-type_fold"/>
</dbReference>
<dbReference type="Gene3D" id="1.25.10.10">
    <property type="entry name" value="Leucine-rich Repeat Variant"/>
    <property type="match status" value="1"/>
</dbReference>
<dbReference type="SUPFAM" id="SSF48371">
    <property type="entry name" value="ARM repeat"/>
    <property type="match status" value="1"/>
</dbReference>
<dbReference type="PANTHER" id="PTHR12537">
    <property type="entry name" value="RNA BINDING PROTEIN PUMILIO-RELATED"/>
    <property type="match status" value="1"/>
</dbReference>
<gene>
    <name evidence="7" type="ORF">CSSPTR1EN2_LOCUS23461</name>
</gene>
<feature type="compositionally biased region" description="Low complexity" evidence="5">
    <location>
        <begin position="712"/>
        <end position="730"/>
    </location>
</feature>
<dbReference type="InterPro" id="IPR033133">
    <property type="entry name" value="PUM-HD"/>
</dbReference>
<evidence type="ECO:0000313" key="7">
    <source>
        <dbReference type="EMBL" id="CAK9237061.1"/>
    </source>
</evidence>
<evidence type="ECO:0000256" key="4">
    <source>
        <dbReference type="SAM" id="Coils"/>
    </source>
</evidence>
<dbReference type="Proteomes" id="UP001497512">
    <property type="component" value="Chromosome 9"/>
</dbReference>
<organism evidence="7 8">
    <name type="scientific">Sphagnum troendelagicum</name>
    <dbReference type="NCBI Taxonomy" id="128251"/>
    <lineage>
        <taxon>Eukaryota</taxon>
        <taxon>Viridiplantae</taxon>
        <taxon>Streptophyta</taxon>
        <taxon>Embryophyta</taxon>
        <taxon>Bryophyta</taxon>
        <taxon>Sphagnophytina</taxon>
        <taxon>Sphagnopsida</taxon>
        <taxon>Sphagnales</taxon>
        <taxon>Sphagnaceae</taxon>
        <taxon>Sphagnum</taxon>
    </lineage>
</organism>
<keyword evidence="1" id="KW-0677">Repeat</keyword>
<dbReference type="SMART" id="SM00025">
    <property type="entry name" value="Pumilio"/>
    <property type="match status" value="4"/>
</dbReference>
<dbReference type="Pfam" id="PF00806">
    <property type="entry name" value="PUF"/>
    <property type="match status" value="5"/>
</dbReference>
<dbReference type="PANTHER" id="PTHR12537:SF12">
    <property type="entry name" value="MATERNAL PROTEIN PUMILIO"/>
    <property type="match status" value="1"/>
</dbReference>
<protein>
    <recommendedName>
        <fullName evidence="6">PUM-HD domain-containing protein</fullName>
    </recommendedName>
</protein>
<keyword evidence="4" id="KW-0175">Coiled coil</keyword>
<evidence type="ECO:0000256" key="5">
    <source>
        <dbReference type="SAM" id="MobiDB-lite"/>
    </source>
</evidence>
<name>A0ABP0V3R2_9BRYO</name>
<dbReference type="InterPro" id="IPR001313">
    <property type="entry name" value="Pumilio_RNA-bd_rpt"/>
</dbReference>
<accession>A0ABP0V3R2</accession>
<feature type="repeat" description="Pumilio" evidence="3">
    <location>
        <begin position="765"/>
        <end position="800"/>
    </location>
</feature>
<feature type="repeat" description="Pumilio" evidence="3">
    <location>
        <begin position="932"/>
        <end position="967"/>
    </location>
</feature>
<keyword evidence="8" id="KW-1185">Reference proteome</keyword>
<feature type="region of interest" description="Disordered" evidence="5">
    <location>
        <begin position="292"/>
        <end position="314"/>
    </location>
</feature>
<evidence type="ECO:0000313" key="8">
    <source>
        <dbReference type="Proteomes" id="UP001497512"/>
    </source>
</evidence>
<evidence type="ECO:0000256" key="1">
    <source>
        <dbReference type="ARBA" id="ARBA00022737"/>
    </source>
</evidence>